<dbReference type="EMBL" id="CP013200">
    <property type="protein sequence ID" value="ALO67889.1"/>
    <property type="molecule type" value="Genomic_DNA"/>
</dbReference>
<dbReference type="RefSeq" id="WP_062291632.1">
    <property type="nucleotide sequence ID" value="NZ_CP013200.1"/>
</dbReference>
<reference evidence="4 5" key="2">
    <citation type="journal article" date="2016" name="J. Biotechnol.">
        <title>Complete genome sequence of Arthrobacter alpinus ERGS4:06, a yellow pigmented bacterium tolerant to cold and radiations isolated from Sikkim Himalaya.</title>
        <authorList>
            <person name="Kumar R."/>
            <person name="Singh D."/>
            <person name="Swarnkar M.K."/>
            <person name="Singh A.K."/>
            <person name="Kumar S."/>
        </authorList>
    </citation>
    <scope>NUCLEOTIDE SEQUENCE [LARGE SCALE GENOMIC DNA]</scope>
    <source>
        <strain evidence="4 5">ERGS4:06</strain>
    </source>
</reference>
<evidence type="ECO:0000256" key="1">
    <source>
        <dbReference type="ARBA" id="ARBA00006479"/>
    </source>
</evidence>
<dbReference type="CDD" id="cd00090">
    <property type="entry name" value="HTH_ARSR"/>
    <property type="match status" value="1"/>
</dbReference>
<dbReference type="OrthoDB" id="3189808at2"/>
<dbReference type="InterPro" id="IPR036390">
    <property type="entry name" value="WH_DNA-bd_sf"/>
</dbReference>
<name>A0A0S2M2Q1_9MICC</name>
<feature type="domain" description="HTH marR-type" evidence="3">
    <location>
        <begin position="40"/>
        <end position="83"/>
    </location>
</feature>
<dbReference type="Gene3D" id="3.30.420.40">
    <property type="match status" value="2"/>
</dbReference>
<dbReference type="SUPFAM" id="SSF46785">
    <property type="entry name" value="Winged helix' DNA-binding domain"/>
    <property type="match status" value="1"/>
</dbReference>
<dbReference type="InterPro" id="IPR036388">
    <property type="entry name" value="WH-like_DNA-bd_sf"/>
</dbReference>
<dbReference type="Proteomes" id="UP000059574">
    <property type="component" value="Chromosome"/>
</dbReference>
<evidence type="ECO:0000256" key="2">
    <source>
        <dbReference type="SAM" id="MobiDB-lite"/>
    </source>
</evidence>
<dbReference type="PANTHER" id="PTHR18964">
    <property type="entry name" value="ROK (REPRESSOR, ORF, KINASE) FAMILY"/>
    <property type="match status" value="1"/>
</dbReference>
<dbReference type="Pfam" id="PF00480">
    <property type="entry name" value="ROK"/>
    <property type="match status" value="1"/>
</dbReference>
<dbReference type="InterPro" id="IPR000600">
    <property type="entry name" value="ROK"/>
</dbReference>
<protein>
    <submittedName>
        <fullName evidence="4">ArsR family transcriptional regulator</fullName>
    </submittedName>
</protein>
<reference evidence="5" key="1">
    <citation type="submission" date="2015-11" db="EMBL/GenBank/DDBJ databases">
        <authorList>
            <person name="Kumar R."/>
            <person name="Singh D."/>
            <person name="Swarnkar M.K."/>
            <person name="Singh A.K."/>
            <person name="Kumar S."/>
        </authorList>
    </citation>
    <scope>NUCLEOTIDE SEQUENCE [LARGE SCALE GENOMIC DNA]</scope>
    <source>
        <strain evidence="5">ERGS4:06</strain>
    </source>
</reference>
<feature type="compositionally biased region" description="Polar residues" evidence="2">
    <location>
        <begin position="19"/>
        <end position="28"/>
    </location>
</feature>
<dbReference type="GO" id="GO:0003700">
    <property type="term" value="F:DNA-binding transcription factor activity"/>
    <property type="evidence" value="ECO:0007669"/>
    <property type="project" value="InterPro"/>
</dbReference>
<dbReference type="InterPro" id="IPR043129">
    <property type="entry name" value="ATPase_NBD"/>
</dbReference>
<dbReference type="SUPFAM" id="SSF53067">
    <property type="entry name" value="Actin-like ATPase domain"/>
    <property type="match status" value="1"/>
</dbReference>
<feature type="region of interest" description="Disordered" evidence="2">
    <location>
        <begin position="1"/>
        <end position="28"/>
    </location>
</feature>
<evidence type="ECO:0000259" key="3">
    <source>
        <dbReference type="Pfam" id="PF12802"/>
    </source>
</evidence>
<dbReference type="InterPro" id="IPR000835">
    <property type="entry name" value="HTH_MarR-typ"/>
</dbReference>
<dbReference type="InterPro" id="IPR049874">
    <property type="entry name" value="ROK_cs"/>
</dbReference>
<accession>A0A0S2M2Q1</accession>
<sequence>MLDDEQPTTTPAYRKARNPGSQSALRSRNQQRITQQLLKGGASTQAELARSTGLSTATISNIVKSMAAADLVTLTPVTSSGRRAMSVRYNGDSAIAAGIDFGRTHVRVVLANTGYHLIAEEEAPLPRGHQAVEGIQTASRLLDKLLKKAGISRSQLIGAGAGIPGPIDSRSGKVIRGAILPEWVGINLHRELEQALKIPVFVDNDANLGALAQLTWGDQGNVQNLMFIKIGTGIGSGLILGGALFHGSFGVTGEIGHVTIDEQGVICRCGNRGCLETVASTATMVELLSRGHEHPISTADILRQATSGDPATLRVLDDAGMAIGRALANVANLVSPDVIVIGGPLTELGELFLAPIRRGLLRHAVPIIGASIGLRMSQLTSRSEALGAAALVFQNEPNSIIS</sequence>
<dbReference type="PROSITE" id="PS01125">
    <property type="entry name" value="ROK"/>
    <property type="match status" value="1"/>
</dbReference>
<proteinExistence type="inferred from homology"/>
<dbReference type="AlphaFoldDB" id="A0A0S2M2Q1"/>
<dbReference type="Pfam" id="PF12802">
    <property type="entry name" value="MarR_2"/>
    <property type="match status" value="1"/>
</dbReference>
<comment type="similarity">
    <text evidence="1">Belongs to the ROK (NagC/XylR) family.</text>
</comment>
<dbReference type="Gene3D" id="1.10.10.10">
    <property type="entry name" value="Winged helix-like DNA-binding domain superfamily/Winged helix DNA-binding domain"/>
    <property type="match status" value="1"/>
</dbReference>
<gene>
    <name evidence="4" type="ORF">AS189_17145</name>
</gene>
<evidence type="ECO:0000313" key="5">
    <source>
        <dbReference type="Proteomes" id="UP000059574"/>
    </source>
</evidence>
<dbReference type="InterPro" id="IPR011991">
    <property type="entry name" value="ArsR-like_HTH"/>
</dbReference>
<dbReference type="PANTHER" id="PTHR18964:SF173">
    <property type="entry name" value="GLUCOKINASE"/>
    <property type="match status" value="1"/>
</dbReference>
<organism evidence="4 5">
    <name type="scientific">Arthrobacter alpinus</name>
    <dbReference type="NCBI Taxonomy" id="656366"/>
    <lineage>
        <taxon>Bacteria</taxon>
        <taxon>Bacillati</taxon>
        <taxon>Actinomycetota</taxon>
        <taxon>Actinomycetes</taxon>
        <taxon>Micrococcales</taxon>
        <taxon>Micrococcaceae</taxon>
        <taxon>Arthrobacter</taxon>
    </lineage>
</organism>
<evidence type="ECO:0000313" key="4">
    <source>
        <dbReference type="EMBL" id="ALO67889.1"/>
    </source>
</evidence>